<evidence type="ECO:0000313" key="4">
    <source>
        <dbReference type="Proteomes" id="UP000005408"/>
    </source>
</evidence>
<evidence type="ECO:0000256" key="1">
    <source>
        <dbReference type="SAM" id="MobiDB-lite"/>
    </source>
</evidence>
<evidence type="ECO:0000313" key="3">
    <source>
        <dbReference type="EnsemblMetazoa" id="G16891.13:cds"/>
    </source>
</evidence>
<dbReference type="EnsemblMetazoa" id="G16891.13">
    <property type="protein sequence ID" value="G16891.13:cds"/>
    <property type="gene ID" value="G16891"/>
</dbReference>
<accession>A0A8W8J1Z0</accession>
<protein>
    <recommendedName>
        <fullName evidence="5">Kielin/chordin-like protein</fullName>
    </recommendedName>
</protein>
<feature type="region of interest" description="Disordered" evidence="1">
    <location>
        <begin position="1584"/>
        <end position="1608"/>
    </location>
</feature>
<feature type="compositionally biased region" description="Low complexity" evidence="1">
    <location>
        <begin position="181"/>
        <end position="223"/>
    </location>
</feature>
<feature type="compositionally biased region" description="Gly residues" evidence="1">
    <location>
        <begin position="170"/>
        <end position="180"/>
    </location>
</feature>
<organism evidence="3 4">
    <name type="scientific">Magallana gigas</name>
    <name type="common">Pacific oyster</name>
    <name type="synonym">Crassostrea gigas</name>
    <dbReference type="NCBI Taxonomy" id="29159"/>
    <lineage>
        <taxon>Eukaryota</taxon>
        <taxon>Metazoa</taxon>
        <taxon>Spiralia</taxon>
        <taxon>Lophotrochozoa</taxon>
        <taxon>Mollusca</taxon>
        <taxon>Bivalvia</taxon>
        <taxon>Autobranchia</taxon>
        <taxon>Pteriomorphia</taxon>
        <taxon>Ostreida</taxon>
        <taxon>Ostreoidea</taxon>
        <taxon>Ostreidae</taxon>
        <taxon>Magallana</taxon>
    </lineage>
</organism>
<reference evidence="3" key="1">
    <citation type="submission" date="2022-08" db="UniProtKB">
        <authorList>
            <consortium name="EnsemblMetazoa"/>
        </authorList>
    </citation>
    <scope>IDENTIFICATION</scope>
    <source>
        <strain evidence="3">05x7-T-G4-1.051#20</strain>
    </source>
</reference>
<keyword evidence="2" id="KW-0732">Signal</keyword>
<feature type="chain" id="PRO_5036480560" description="Kielin/chordin-like protein" evidence="2">
    <location>
        <begin position="27"/>
        <end position="1982"/>
    </location>
</feature>
<keyword evidence="4" id="KW-1185">Reference proteome</keyword>
<evidence type="ECO:0000256" key="2">
    <source>
        <dbReference type="SAM" id="SignalP"/>
    </source>
</evidence>
<feature type="region of interest" description="Disordered" evidence="1">
    <location>
        <begin position="1686"/>
        <end position="1708"/>
    </location>
</feature>
<feature type="compositionally biased region" description="Low complexity" evidence="1">
    <location>
        <begin position="843"/>
        <end position="863"/>
    </location>
</feature>
<feature type="region of interest" description="Disordered" evidence="1">
    <location>
        <begin position="839"/>
        <end position="906"/>
    </location>
</feature>
<feature type="region of interest" description="Disordered" evidence="1">
    <location>
        <begin position="161"/>
        <end position="239"/>
    </location>
</feature>
<evidence type="ECO:0008006" key="5">
    <source>
        <dbReference type="Google" id="ProtNLM"/>
    </source>
</evidence>
<feature type="signal peptide" evidence="2">
    <location>
        <begin position="1"/>
        <end position="26"/>
    </location>
</feature>
<dbReference type="Proteomes" id="UP000005408">
    <property type="component" value="Unassembled WGS sequence"/>
</dbReference>
<feature type="compositionally biased region" description="Low complexity" evidence="1">
    <location>
        <begin position="884"/>
        <end position="906"/>
    </location>
</feature>
<name>A0A8W8J1Z0_MAGGI</name>
<proteinExistence type="predicted"/>
<feature type="compositionally biased region" description="Gly residues" evidence="1">
    <location>
        <begin position="874"/>
        <end position="883"/>
    </location>
</feature>
<sequence length="1982" mass="216684">MSRTCIPVEWVCALVSICCVLNSVTAADRGYGAQFGGQDNARGCTGQCTYEGTTYRGGEKFSYTKGCIKYNCECQCNGWYDCPRENNEDICRNRNTDRTGLSSSRGCRECNVHGVLFPSNAPFNYNRGCTELSQCHCHCDGSWNCTQGRDICRNTRITQLSSRGSSSSYTGGGSASGSSGGSSYSSGSSGTSRSGASGYSSGSSGSASSSSVSGGSSSSSSSGRRGGGAGSSFGSSDSRCKQCYVTDRRVENPNTYFKYRNGCAEWDSCFCNCEGYWNCDASTYKKVCEQGGGGGIDLNGGSCTPCDVFGKIQLGNTDFVHRNGCHEWTNCHCSCGGAFSCSDSSYRWACDNICRECNVDGRKYPGNTEFTHTKDCITYDPCQCLCNGSWSCPPEAGKWTCTDRCRECEVDGNRYRGNTEFRHSEGCWEWDKCQCRCNGSWMCPKEHARWTCSQQCRDCVLNDQTYPANSPFTFERGDCYRFHCQCSCNGSYDCPAEKTENTCLIDSNTGCYPCDVHGKSYSGQSVFNHTDGCMQYQDCVCNCNGFWECPGSKAVDTCHPITPGSCYQCDVNGNKVAGGTHFSIEDGEWRFDCECYCSGNWHCAAEATYTGGSSHQLTGQCRDCYFLGRRHTSRTTFDSQWGCIKYNCQCNCDGQVECPVEQAQSVCSLNNHYFQEFQLKSLSSVPSSYCSSCKINDHFFPGNSQFEYIDGCHRHMLRCYCNSGYRVAKKIIDSCVDGILSGTIKYSKTSAVFLSVSRQCDRRCIVNGVEHAPRSSFEITLGCSTYRCRCACTGLPECQAPVDTSCNLQIHVISSSRISGGSSSSSLVSGGNAHTVVGGGSHSSGRVISGGSQSGGSIVTGGSRRVITERTHSSGGGVVGGGTHSSSTRVVTGGSRVVNGGSRVVTGGSRVVSGGSRVVTSGSRVVNGGSTVVSGGGGSSRVIERRIVSTGGGGGHSVVGGGSTSVVVSAGGSSNNCHYCVVEGKRYHGMAVFDYKRGCVRYRCQCDCRGYAICRAVSINECLASAQQCKPCYVENKRHEPNSRFTYDKDCLRTSCRCECDGMATCVRTEIPGCTHHDGCKQCVYNGVTREPNTQFHIDRTCERTVCQCDCTGHVTCSSPVRTCAAPETCGGCTVQGHYRPAKSEFTLTQGDWRMPCTCQCDNHYTCDRAKAEYIGDEPDDSHSHQTCRSCSVDGKVHPTKSKFFREQGCIRYRCQCFCDGNHECVSTGTNICSRPTTPAPVVNPHRHCKPCRVGSKEYPSEQTFNIDRSCKRYKCECYCSGRYGCRDSEENICHNHPNPTTPAPRPQPTCTKCHVQGKDYSPNTKFTIVNDECHVLHCKCSCDGSHNCDQEVTNVCRDRPNQCSTCTHDGTTHRHGERYKRVENCVEYDCECQCNGSPRCSATRRVCDVTPQCRPCTAPNGQQYQPNTQFVYDKDCHRYTCECACNGNYTCPPENTRRICPEPTTAPPVCRQCTDPNGRRHRANRRFTYDKDCHRFTCHCACDGKYNCPSEHTRKICTEGGGHGQCTPCTDPTGRQHRAGPFLYDKDCHRYTCTCNCNGHYDCPPDQAVNFCNRGQGGSSHHSSSSGGSTTHVSGSHGSGSSVTTGHTHIGGSTTSYLYRYGYSTSHRYGDTGCFYCVAGGANRTPNAAFLFDDDCYRFSCMCACNGSWECPASQTQEICKTHTNSQGSSGSSSSHGGSVSSGSHTHTRGTCRQCTAYGNNYAGNSHFQYDRDCFRFNCDCYCNGSWNCPAERTENLCTPERGHCRKCNVQGYDREPNSRFQFDKNCFRYDCDCYCNGSYNCPAERTREIPGCGSHRSRQGTEPCKNCMVNEESHEPYSDFSYTEGCLKHKCHCHCNGTYSCPAENAENICPEGKNCTDCVLKGNSYRAGAKFQYIEGCAQYDCDCFCDGSFHCPPSRTVDVCRDKPNPCTQCEYGGMKYPGNAKFVVKEKCSQVECFCDCQGKITCRGAINTCADRGDLG</sequence>